<gene>
    <name evidence="2" type="ordered locus">HCW_04515</name>
</gene>
<evidence type="ECO:0008006" key="4">
    <source>
        <dbReference type="Google" id="ProtNLM"/>
    </source>
</evidence>
<name>I0EMK1_HELC0</name>
<proteinExistence type="predicted"/>
<accession>I0EMK1</accession>
<dbReference type="HOGENOM" id="CLU_062595_0_0_7"/>
<keyword evidence="3" id="KW-1185">Reference proteome</keyword>
<protein>
    <recommendedName>
        <fullName evidence="4">Outer membrane protein</fullName>
    </recommendedName>
</protein>
<evidence type="ECO:0000256" key="1">
    <source>
        <dbReference type="SAM" id="Coils"/>
    </source>
</evidence>
<evidence type="ECO:0000313" key="3">
    <source>
        <dbReference type="Proteomes" id="UP000005010"/>
    </source>
</evidence>
<dbReference type="InterPro" id="IPR002718">
    <property type="entry name" value="OMP_Helicobacter"/>
</dbReference>
<sequence length="375" mass="41810">MLLAQSLGYALDDSQIQEIVNKRVQEELLKQQKEEQAQKEKLDKAKEQELIEKKVQEALLKKKEEQQKEALVIKAEKEQLEKEQQEKALIEAKVKEELKKKKLAKTKKPKHHSNYNAINNDLADKSAFFAGLGYMGMAGGWNGIMSANSPSLKKAHATLNGFDVKLGYQYISKRHPHIGLRAGFMYAFRGGTYSQDYSVQKQIPDFIFNPYSTPHMVFGGMTTENQSMTSTLNAIMNTYSFFMDFLNDFYQSSKLFLGWYLGFGIGGESVSLSNINPSMTQAGLSAINAVQFQGYGALGLRGGTKHHTFEVGVSIHGDAGGCSHIYTEIASYTIATCNEKDPIGAKNFSKSPNVSSPSGIFGSYVTWSANYIYRF</sequence>
<keyword evidence="1" id="KW-0175">Coiled coil</keyword>
<feature type="coiled-coil region" evidence="1">
    <location>
        <begin position="16"/>
        <end position="100"/>
    </location>
</feature>
<organism evidence="2 3">
    <name type="scientific">Helicobacter cetorum (strain ATCC BAA-429 / MIT 00-7128)</name>
    <dbReference type="NCBI Taxonomy" id="182217"/>
    <lineage>
        <taxon>Bacteria</taxon>
        <taxon>Pseudomonadati</taxon>
        <taxon>Campylobacterota</taxon>
        <taxon>Epsilonproteobacteria</taxon>
        <taxon>Campylobacterales</taxon>
        <taxon>Helicobacteraceae</taxon>
        <taxon>Helicobacter</taxon>
    </lineage>
</organism>
<dbReference type="RefSeq" id="WP_014661040.1">
    <property type="nucleotide sequence ID" value="NC_017737.1"/>
</dbReference>
<dbReference type="AlphaFoldDB" id="I0EMK1"/>
<dbReference type="Pfam" id="PF01856">
    <property type="entry name" value="HP_OMP"/>
    <property type="match status" value="1"/>
</dbReference>
<reference evidence="3" key="1">
    <citation type="submission" date="2012-04" db="EMBL/GenBank/DDBJ databases">
        <title>Complete genome sequence of Helicobacter cetorum strain MIT 00-7128.</title>
        <authorList>
            <person name="Kersulyte D."/>
            <person name="Berg D.E."/>
        </authorList>
    </citation>
    <scope>NUCLEOTIDE SEQUENCE [LARGE SCALE GENOMIC DNA]</scope>
    <source>
        <strain evidence="3">MIT 00-7128</strain>
    </source>
</reference>
<dbReference type="Proteomes" id="UP000005010">
    <property type="component" value="Chromosome"/>
</dbReference>
<dbReference type="STRING" id="182217.HCW_04515"/>
<evidence type="ECO:0000313" key="2">
    <source>
        <dbReference type="EMBL" id="AFI04170.1"/>
    </source>
</evidence>
<dbReference type="KEGG" id="hce:HCW_04515"/>
<dbReference type="PATRIC" id="fig|182217.3.peg.964"/>
<dbReference type="EMBL" id="CP003479">
    <property type="protein sequence ID" value="AFI04170.1"/>
    <property type="molecule type" value="Genomic_DNA"/>
</dbReference>